<sequence>MVSPRIDRRLAAILAADVVGYSRLMERDETGTLSRLKAHRKEFVEPLVAEQGGRIVKLMGDGLLCEFASAVDAVQCAVLLQNGMAEREAGVPEAERIRLRIGINLGDVIHEEGDVYGDGVNIAARLQALAEPDGIHIARNIHSQVKGKLAFRFEPAGRHTLKNIAEPVEVWRVGPGDGTHPRPAPARRPRLAPAVAAGIVLLLVGGGAWWWHAGQTSVTSSAVASGLPLPDKPSIAVLPFTNMSGDPTQDYFSDGISEDIITALSRFDDLFVIARNSSFVYKGKVADVRDIGHQLGVQYVLEGSVQRSGEQIRINAQLIDALANGHLWAERYDRPAADLFAIQDEITQRVTTALGSRHGAIPRAELARTARMDAKQLQAHDLLLQGIAAIDRFTRDDVARGQDLLHRAIELDPSNAHAFAKLAIAHWLEFTMGWSSDPEATLKELERLARQALDVDPSDPWAHWALGYWHLTARRLNEALAEQEKAHAILPNDADLLSELGWMRSLAGDPERGLVEMRAAMRLSPYCPNWYVSNLAQGLYMLGQYEEVIRSLTDLQPQNLLTRLYLAASYAELDRLEEARAQMAEALRLDPALTIEKAGARRPFKREEDRAHYLDGLRKAGLPS</sequence>
<evidence type="ECO:0000313" key="4">
    <source>
        <dbReference type="Proteomes" id="UP001375743"/>
    </source>
</evidence>
<dbReference type="RefSeq" id="WP_418161979.1">
    <property type="nucleotide sequence ID" value="NZ_JBBLZC010000046.1"/>
</dbReference>
<keyword evidence="3" id="KW-0548">Nucleotidyltransferase</keyword>
<proteinExistence type="predicted"/>
<gene>
    <name evidence="3" type="ORF">U1T56_23520</name>
</gene>
<dbReference type="Pfam" id="PF00211">
    <property type="entry name" value="Guanylate_cyc"/>
    <property type="match status" value="1"/>
</dbReference>
<name>A0ABU8XY48_9PROT</name>
<dbReference type="PANTHER" id="PTHR43081:SF19">
    <property type="entry name" value="PH-SENSITIVE ADENYLATE CYCLASE RV1264"/>
    <property type="match status" value="1"/>
</dbReference>
<comment type="caution">
    <text evidence="3">The sequence shown here is derived from an EMBL/GenBank/DDBJ whole genome shotgun (WGS) entry which is preliminary data.</text>
</comment>
<dbReference type="PROSITE" id="PS50125">
    <property type="entry name" value="GUANYLATE_CYCLASE_2"/>
    <property type="match status" value="1"/>
</dbReference>
<dbReference type="InterPro" id="IPR050697">
    <property type="entry name" value="Adenylyl/Guanylyl_Cyclase_3/4"/>
</dbReference>
<accession>A0ABU8XY48</accession>
<dbReference type="EMBL" id="JBBLZC010000046">
    <property type="protein sequence ID" value="MEK0086137.1"/>
    <property type="molecule type" value="Genomic_DNA"/>
</dbReference>
<evidence type="ECO:0000256" key="1">
    <source>
        <dbReference type="SAM" id="Phobius"/>
    </source>
</evidence>
<dbReference type="InterPro" id="IPR011990">
    <property type="entry name" value="TPR-like_helical_dom_sf"/>
</dbReference>
<dbReference type="CDD" id="cd07302">
    <property type="entry name" value="CHD"/>
    <property type="match status" value="1"/>
</dbReference>
<feature type="transmembrane region" description="Helical" evidence="1">
    <location>
        <begin position="191"/>
        <end position="211"/>
    </location>
</feature>
<dbReference type="SUPFAM" id="SSF55073">
    <property type="entry name" value="Nucleotide cyclase"/>
    <property type="match status" value="1"/>
</dbReference>
<dbReference type="EC" id="2.7.7.-" evidence="3"/>
<dbReference type="InterPro" id="IPR001054">
    <property type="entry name" value="A/G_cyclase"/>
</dbReference>
<reference evidence="3 4" key="1">
    <citation type="submission" date="2024-01" db="EMBL/GenBank/DDBJ databases">
        <title>Multi-omics insights into the function and evolution of sodium benzoate biodegradation pathways in Benzoatithermus flavus gen. nov., sp. nov. from hot spring.</title>
        <authorList>
            <person name="Hu C.-J."/>
            <person name="Li W.-J."/>
        </authorList>
    </citation>
    <scope>NUCLEOTIDE SEQUENCE [LARGE SCALE GENOMIC DNA]</scope>
    <source>
        <strain evidence="3 4">SYSU G07066</strain>
    </source>
</reference>
<dbReference type="GO" id="GO:0016779">
    <property type="term" value="F:nucleotidyltransferase activity"/>
    <property type="evidence" value="ECO:0007669"/>
    <property type="project" value="UniProtKB-KW"/>
</dbReference>
<organism evidence="3 4">
    <name type="scientific">Benzoatithermus flavus</name>
    <dbReference type="NCBI Taxonomy" id="3108223"/>
    <lineage>
        <taxon>Bacteria</taxon>
        <taxon>Pseudomonadati</taxon>
        <taxon>Pseudomonadota</taxon>
        <taxon>Alphaproteobacteria</taxon>
        <taxon>Geminicoccales</taxon>
        <taxon>Geminicoccaceae</taxon>
        <taxon>Benzoatithermus</taxon>
    </lineage>
</organism>
<evidence type="ECO:0000313" key="3">
    <source>
        <dbReference type="EMBL" id="MEK0086137.1"/>
    </source>
</evidence>
<dbReference type="PANTHER" id="PTHR43081">
    <property type="entry name" value="ADENYLATE CYCLASE, TERMINAL-DIFFERENTIATION SPECIFIC-RELATED"/>
    <property type="match status" value="1"/>
</dbReference>
<protein>
    <submittedName>
        <fullName evidence="3">Adenylate/guanylate cyclase domain-containing protein</fullName>
        <ecNumber evidence="3">2.7.7.-</ecNumber>
    </submittedName>
</protein>
<keyword evidence="1" id="KW-0472">Membrane</keyword>
<dbReference type="Gene3D" id="1.25.40.10">
    <property type="entry name" value="Tetratricopeptide repeat domain"/>
    <property type="match status" value="2"/>
</dbReference>
<feature type="domain" description="Guanylate cyclase" evidence="2">
    <location>
        <begin position="12"/>
        <end position="127"/>
    </location>
</feature>
<keyword evidence="4" id="KW-1185">Reference proteome</keyword>
<keyword evidence="3" id="KW-0808">Transferase</keyword>
<dbReference type="SUPFAM" id="SSF48452">
    <property type="entry name" value="TPR-like"/>
    <property type="match status" value="1"/>
</dbReference>
<evidence type="ECO:0000259" key="2">
    <source>
        <dbReference type="PROSITE" id="PS50125"/>
    </source>
</evidence>
<dbReference type="Gene3D" id="3.40.50.10070">
    <property type="entry name" value="TolB, N-terminal domain"/>
    <property type="match status" value="1"/>
</dbReference>
<dbReference type="Proteomes" id="UP001375743">
    <property type="component" value="Unassembled WGS sequence"/>
</dbReference>
<keyword evidence="1" id="KW-0812">Transmembrane</keyword>
<dbReference type="Gene3D" id="3.30.70.1230">
    <property type="entry name" value="Nucleotide cyclase"/>
    <property type="match status" value="1"/>
</dbReference>
<keyword evidence="1" id="KW-1133">Transmembrane helix</keyword>
<dbReference type="InterPro" id="IPR029787">
    <property type="entry name" value="Nucleotide_cyclase"/>
</dbReference>